<dbReference type="SUPFAM" id="SSF53850">
    <property type="entry name" value="Periplasmic binding protein-like II"/>
    <property type="match status" value="1"/>
</dbReference>
<comment type="similarity">
    <text evidence="1">Belongs to the bacterial solute-binding protein 1 family.</text>
</comment>
<dbReference type="GO" id="GO:0042956">
    <property type="term" value="P:maltodextrin transmembrane transport"/>
    <property type="evidence" value="ECO:0007669"/>
    <property type="project" value="TreeGrafter"/>
</dbReference>
<feature type="chain" id="PRO_5044192621" evidence="4">
    <location>
        <begin position="29"/>
        <end position="451"/>
    </location>
</feature>
<dbReference type="PROSITE" id="PS51257">
    <property type="entry name" value="PROKAR_LIPOPROTEIN"/>
    <property type="match status" value="1"/>
</dbReference>
<dbReference type="PANTHER" id="PTHR30061">
    <property type="entry name" value="MALTOSE-BINDING PERIPLASMIC PROTEIN"/>
    <property type="match status" value="1"/>
</dbReference>
<dbReference type="GO" id="GO:0055052">
    <property type="term" value="C:ATP-binding cassette (ABC) transporter complex, substrate-binding subunit-containing"/>
    <property type="evidence" value="ECO:0007669"/>
    <property type="project" value="TreeGrafter"/>
</dbReference>
<name>A0AB39LRL6_9ACTN</name>
<evidence type="ECO:0000256" key="4">
    <source>
        <dbReference type="SAM" id="SignalP"/>
    </source>
</evidence>
<evidence type="ECO:0000313" key="5">
    <source>
        <dbReference type="EMBL" id="XDP96213.1"/>
    </source>
</evidence>
<dbReference type="GO" id="GO:1901982">
    <property type="term" value="F:maltose binding"/>
    <property type="evidence" value="ECO:0007669"/>
    <property type="project" value="TreeGrafter"/>
</dbReference>
<dbReference type="InterPro" id="IPR006059">
    <property type="entry name" value="SBP"/>
</dbReference>
<gene>
    <name evidence="5" type="ORF">AB5J57_23025</name>
</gene>
<organism evidence="5">
    <name type="scientific">Streptomyces sp. R02</name>
    <dbReference type="NCBI Taxonomy" id="3238623"/>
    <lineage>
        <taxon>Bacteria</taxon>
        <taxon>Bacillati</taxon>
        <taxon>Actinomycetota</taxon>
        <taxon>Actinomycetes</taxon>
        <taxon>Kitasatosporales</taxon>
        <taxon>Streptomycetaceae</taxon>
        <taxon>Streptomyces</taxon>
    </lineage>
</organism>
<keyword evidence="3 4" id="KW-0732">Signal</keyword>
<reference evidence="5" key="1">
    <citation type="submission" date="2024-07" db="EMBL/GenBank/DDBJ databases">
        <authorList>
            <person name="Yu S.T."/>
        </authorList>
    </citation>
    <scope>NUCLEOTIDE SEQUENCE</scope>
    <source>
        <strain evidence="5">R02</strain>
    </source>
</reference>
<feature type="signal peptide" evidence="4">
    <location>
        <begin position="1"/>
        <end position="28"/>
    </location>
</feature>
<evidence type="ECO:0000256" key="3">
    <source>
        <dbReference type="ARBA" id="ARBA00022729"/>
    </source>
</evidence>
<dbReference type="PANTHER" id="PTHR30061:SF50">
    <property type="entry name" value="MALTOSE_MALTODEXTRIN-BINDING PERIPLASMIC PROTEIN"/>
    <property type="match status" value="1"/>
</dbReference>
<evidence type="ECO:0000256" key="2">
    <source>
        <dbReference type="ARBA" id="ARBA00022448"/>
    </source>
</evidence>
<evidence type="ECO:0000256" key="1">
    <source>
        <dbReference type="ARBA" id="ARBA00008520"/>
    </source>
</evidence>
<dbReference type="AlphaFoldDB" id="A0AB39LRL6"/>
<dbReference type="Pfam" id="PF01547">
    <property type="entry name" value="SBP_bac_1"/>
    <property type="match status" value="1"/>
</dbReference>
<dbReference type="RefSeq" id="WP_369158481.1">
    <property type="nucleotide sequence ID" value="NZ_CP163429.1"/>
</dbReference>
<dbReference type="Gene3D" id="3.40.190.10">
    <property type="entry name" value="Periplasmic binding protein-like II"/>
    <property type="match status" value="1"/>
</dbReference>
<dbReference type="EMBL" id="CP163429">
    <property type="protein sequence ID" value="XDP96213.1"/>
    <property type="molecule type" value="Genomic_DNA"/>
</dbReference>
<sequence>MSNQLRTPVRRRRLGSLAAVVVAAAVTATGCSSGSSGQQQDDSAPLEVWIRQDAGSPAAESAEALTKAFTEQSGIEAKLVAVGVNDFETKLQQRTAQKDLPDIVINDTGQLGNLVTQGLVREVDREGVAGSGDLADRAWEAAQGYDGKYYGVPFNSQAFALLIRKDWREKVGAPVPSSWDELIQLAVTFKNEDPDGNGKNDTAGMVVPGGTTRGYLTWWFSTMLWSEGGDFVKKDGDGYVAAVDDPASVKAVEKLQAMFCDSKVVQPGASTADSATTHTVFESGKGGIYLTGPYMLPRFDGSLGKEKYEVVAAPPGAGGEAAALAEGENVYLMAGSANEKGQQAFAEFAASPAGQKIGLGLDNGGIIVRLPVNTTVDGAVERKDPRWDVFQKVYDEHGRNAPALPNWATVRQISADGLNGVVSECSRDVAGAMGELADEIDAELEKQGATG</sequence>
<keyword evidence="2" id="KW-0813">Transport</keyword>
<protein>
    <submittedName>
        <fullName evidence="5">Extracellular solute-binding protein</fullName>
    </submittedName>
</protein>
<proteinExistence type="inferred from homology"/>
<dbReference type="CDD" id="cd13585">
    <property type="entry name" value="PBP2_TMBP_like"/>
    <property type="match status" value="1"/>
</dbReference>
<accession>A0AB39LRL6</accession>
<dbReference type="GO" id="GO:0015768">
    <property type="term" value="P:maltose transport"/>
    <property type="evidence" value="ECO:0007669"/>
    <property type="project" value="TreeGrafter"/>
</dbReference>